<dbReference type="AlphaFoldDB" id="A0A1K2HKF8"/>
<dbReference type="RefSeq" id="WP_072428831.1">
    <property type="nucleotide sequence ID" value="NZ_FPKR01000008.1"/>
</dbReference>
<reference evidence="2 3" key="1">
    <citation type="submission" date="2016-11" db="EMBL/GenBank/DDBJ databases">
        <authorList>
            <person name="Jaros S."/>
            <person name="Januszkiewicz K."/>
            <person name="Wedrychowicz H."/>
        </authorList>
    </citation>
    <scope>NUCLEOTIDE SEQUENCE [LARGE SCALE GENOMIC DNA]</scope>
    <source>
        <strain evidence="2 3">DSM 18899</strain>
    </source>
</reference>
<organism evidence="2 3">
    <name type="scientific">Chitinimonas taiwanensis DSM 18899</name>
    <dbReference type="NCBI Taxonomy" id="1121279"/>
    <lineage>
        <taxon>Bacteria</taxon>
        <taxon>Pseudomonadati</taxon>
        <taxon>Pseudomonadota</taxon>
        <taxon>Betaproteobacteria</taxon>
        <taxon>Neisseriales</taxon>
        <taxon>Chitinibacteraceae</taxon>
        <taxon>Chitinimonas</taxon>
    </lineage>
</organism>
<evidence type="ECO:0000313" key="2">
    <source>
        <dbReference type="EMBL" id="SFZ77304.1"/>
    </source>
</evidence>
<sequence>MNPLSLLALEMLLSLLLSLIVVNYLRTVLAELLAQACPHGGGLFWIRTLALLQFLAPLLLVVWRSELNPAVDAALEIKRAVAWMLLGHCLALALLARTVWKSLVAPELAAARVAV</sequence>
<dbReference type="Proteomes" id="UP000186513">
    <property type="component" value="Unassembled WGS sequence"/>
</dbReference>
<protein>
    <submittedName>
        <fullName evidence="2">Uncharacterized protein</fullName>
    </submittedName>
</protein>
<keyword evidence="1" id="KW-1133">Transmembrane helix</keyword>
<feature type="transmembrane region" description="Helical" evidence="1">
    <location>
        <begin position="83"/>
        <end position="100"/>
    </location>
</feature>
<keyword evidence="3" id="KW-1185">Reference proteome</keyword>
<keyword evidence="1" id="KW-0812">Transmembrane</keyword>
<dbReference type="STRING" id="1121279.SAMN02745887_02326"/>
<accession>A0A1K2HKF8</accession>
<feature type="transmembrane region" description="Helical" evidence="1">
    <location>
        <begin position="44"/>
        <end position="63"/>
    </location>
</feature>
<name>A0A1K2HKF8_9NEIS</name>
<proteinExistence type="predicted"/>
<evidence type="ECO:0000313" key="3">
    <source>
        <dbReference type="Proteomes" id="UP000186513"/>
    </source>
</evidence>
<gene>
    <name evidence="2" type="ORF">SAMN02745887_02326</name>
</gene>
<keyword evidence="1" id="KW-0472">Membrane</keyword>
<evidence type="ECO:0000256" key="1">
    <source>
        <dbReference type="SAM" id="Phobius"/>
    </source>
</evidence>
<dbReference type="EMBL" id="FPKR01000008">
    <property type="protein sequence ID" value="SFZ77304.1"/>
    <property type="molecule type" value="Genomic_DNA"/>
</dbReference>